<protein>
    <submittedName>
        <fullName evidence="3">Uncharacterized protein</fullName>
    </submittedName>
</protein>
<feature type="compositionally biased region" description="Polar residues" evidence="1">
    <location>
        <begin position="38"/>
        <end position="60"/>
    </location>
</feature>
<proteinExistence type="predicted"/>
<keyword evidence="2" id="KW-1133">Transmembrane helix</keyword>
<evidence type="ECO:0000313" key="4">
    <source>
        <dbReference type="Proteomes" id="UP001218218"/>
    </source>
</evidence>
<dbReference type="PANTHER" id="PTHR37544:SF3">
    <property type="entry name" value="SPRAY"/>
    <property type="match status" value="1"/>
</dbReference>
<keyword evidence="2" id="KW-0472">Membrane</keyword>
<feature type="transmembrane region" description="Helical" evidence="2">
    <location>
        <begin position="157"/>
        <end position="176"/>
    </location>
</feature>
<feature type="region of interest" description="Disordered" evidence="1">
    <location>
        <begin position="1"/>
        <end position="82"/>
    </location>
</feature>
<feature type="transmembrane region" description="Helical" evidence="2">
    <location>
        <begin position="115"/>
        <end position="137"/>
    </location>
</feature>
<reference evidence="3" key="1">
    <citation type="submission" date="2023-03" db="EMBL/GenBank/DDBJ databases">
        <title>Massive genome expansion in bonnet fungi (Mycena s.s.) driven by repeated elements and novel gene families across ecological guilds.</title>
        <authorList>
            <consortium name="Lawrence Berkeley National Laboratory"/>
            <person name="Harder C.B."/>
            <person name="Miyauchi S."/>
            <person name="Viragh M."/>
            <person name="Kuo A."/>
            <person name="Thoen E."/>
            <person name="Andreopoulos B."/>
            <person name="Lu D."/>
            <person name="Skrede I."/>
            <person name="Drula E."/>
            <person name="Henrissat B."/>
            <person name="Morin E."/>
            <person name="Kohler A."/>
            <person name="Barry K."/>
            <person name="LaButti K."/>
            <person name="Morin E."/>
            <person name="Salamov A."/>
            <person name="Lipzen A."/>
            <person name="Mereny Z."/>
            <person name="Hegedus B."/>
            <person name="Baldrian P."/>
            <person name="Stursova M."/>
            <person name="Weitz H."/>
            <person name="Taylor A."/>
            <person name="Grigoriev I.V."/>
            <person name="Nagy L.G."/>
            <person name="Martin F."/>
            <person name="Kauserud H."/>
        </authorList>
    </citation>
    <scope>NUCLEOTIDE SEQUENCE</scope>
    <source>
        <strain evidence="3">CBHHK002</strain>
    </source>
</reference>
<dbReference type="PANTHER" id="PTHR37544">
    <property type="entry name" value="SPRAY-RELATED"/>
    <property type="match status" value="1"/>
</dbReference>
<feature type="compositionally biased region" description="Polar residues" evidence="1">
    <location>
        <begin position="685"/>
        <end position="696"/>
    </location>
</feature>
<gene>
    <name evidence="3" type="ORF">DFH08DRAFT_761565</name>
</gene>
<sequence>MSTPLPTGDAPNTSSSSSAETGSANGIQPLPKGAMATTVPTLTFQAPPSASQTRFSSSEHPSPPATPSQRLLDGGEPSHVQFASYPVTPEEKTQPLMAEDEEVPRGWVPPPLRGWYAISLVVVLFLLAIALEIALHFTKKNNGWKTHGNTTNGVMHYVYTLPPVIVAAVIVALWAWTDIEIKKMQPYVDLVRGDAPPEKSLLLDYTRTNNFVVWTSAARNRHWVVTGASIMVLVTLCFQPLGSALLSVRNTWIPLPDATLSSISTVSLNQDLEFQDLTIFLTAAGYASASVGYNLQQPPFIWESYTVMPFQIPTDLATNGTLITNATAIKSETNCVPGQVTMTNHTDGSGWTNSLSQNGCSFSWEVDHTAQTLFGTSPCGNSSTPPQFQPIVFWFFTYVPTAQSSATICNPAISLWDAAVTLDLASGNVTNVHQLQPFDASSSNFSSISGNLTGEPLNGRAYNGIDFTLINPDRFTTERKTAIQLTMPAAVFQAAVQSPQGVSGSFSSDLFVNWSNDVYARYLTLIAKAVYFLPNQEPITMQVKTFQPRLWMSDLAVHLLAALLVVLAVCAAVIHVFHRYERQDLNLMHQPGTIASAVSIGATTEMGQLLAQQRDTDGIHQALQDKRFRIDPYNMKILMEGEEGYEVVGSPMDRRRSVFGAMQGKRASRRFSRAPMSPGMPRSPRTPQSAASGAAV</sequence>
<accession>A0AAD7F620</accession>
<name>A0AAD7F620_9AGAR</name>
<dbReference type="Proteomes" id="UP001218218">
    <property type="component" value="Unassembled WGS sequence"/>
</dbReference>
<feature type="transmembrane region" description="Helical" evidence="2">
    <location>
        <begin position="555"/>
        <end position="577"/>
    </location>
</feature>
<feature type="compositionally biased region" description="Low complexity" evidence="1">
    <location>
        <begin position="12"/>
        <end position="26"/>
    </location>
</feature>
<comment type="caution">
    <text evidence="3">The sequence shown here is derived from an EMBL/GenBank/DDBJ whole genome shotgun (WGS) entry which is preliminary data.</text>
</comment>
<organism evidence="3 4">
    <name type="scientific">Mycena albidolilacea</name>
    <dbReference type="NCBI Taxonomy" id="1033008"/>
    <lineage>
        <taxon>Eukaryota</taxon>
        <taxon>Fungi</taxon>
        <taxon>Dikarya</taxon>
        <taxon>Basidiomycota</taxon>
        <taxon>Agaricomycotina</taxon>
        <taxon>Agaricomycetes</taxon>
        <taxon>Agaricomycetidae</taxon>
        <taxon>Agaricales</taxon>
        <taxon>Marasmiineae</taxon>
        <taxon>Mycenaceae</taxon>
        <taxon>Mycena</taxon>
    </lineage>
</organism>
<dbReference type="Pfam" id="PF11915">
    <property type="entry name" value="DUF3433"/>
    <property type="match status" value="1"/>
</dbReference>
<evidence type="ECO:0000256" key="1">
    <source>
        <dbReference type="SAM" id="MobiDB-lite"/>
    </source>
</evidence>
<keyword evidence="2" id="KW-0812">Transmembrane</keyword>
<evidence type="ECO:0000256" key="2">
    <source>
        <dbReference type="SAM" id="Phobius"/>
    </source>
</evidence>
<evidence type="ECO:0000313" key="3">
    <source>
        <dbReference type="EMBL" id="KAJ7368063.1"/>
    </source>
</evidence>
<dbReference type="EMBL" id="JARIHO010000001">
    <property type="protein sequence ID" value="KAJ7368063.1"/>
    <property type="molecule type" value="Genomic_DNA"/>
</dbReference>
<feature type="region of interest" description="Disordered" evidence="1">
    <location>
        <begin position="662"/>
        <end position="696"/>
    </location>
</feature>
<dbReference type="AlphaFoldDB" id="A0AAD7F620"/>
<dbReference type="InterPro" id="IPR021840">
    <property type="entry name" value="DUF3433"/>
</dbReference>
<keyword evidence="4" id="KW-1185">Reference proteome</keyword>